<evidence type="ECO:0000259" key="5">
    <source>
        <dbReference type="Pfam" id="PF00389"/>
    </source>
</evidence>
<dbReference type="InterPro" id="IPR036291">
    <property type="entry name" value="NAD(P)-bd_dom_sf"/>
</dbReference>
<gene>
    <name evidence="7" type="ORF">BMG03_19710</name>
</gene>
<sequence>MKVHILDDWFDTLRGLPSFKRLDGHEVTVWTDHESDVDRLAERHADAEVLVLFRERTPITAELLAKLPKVRLIAQRSSYPHVDVTACTRHGVVLCSDMAEGKPSVAAAELTLALMLAAARDLPRQMESLKSGHWQAGVGLSLTGRQLGLIGYGRIGQLVAKYGRALDMKVWWWGSEQGRARAEADGEVVAPSREAFFAQSDVVSLHVRLNAQTRGMITAQDLSAMQPQSIFVNTSRAGLVAPGALEAALEGNSPGRIAIDVFDHEPFHDTGSVLLTDPRVIATPHIGFVTQDELEHQFADIYAQVNAFDAGAPINVINPEAVS</sequence>
<feature type="domain" description="D-isomer specific 2-hydroxyacid dehydrogenase catalytic" evidence="5">
    <location>
        <begin position="17"/>
        <end position="318"/>
    </location>
</feature>
<dbReference type="InterPro" id="IPR050857">
    <property type="entry name" value="D-2-hydroxyacid_DH"/>
</dbReference>
<dbReference type="SUPFAM" id="SSF52283">
    <property type="entry name" value="Formate/glycerate dehydrogenase catalytic domain-like"/>
    <property type="match status" value="1"/>
</dbReference>
<protein>
    <submittedName>
        <fullName evidence="7">3-phosphoglycerate dehydrogenase</fullName>
    </submittedName>
</protein>
<dbReference type="InterPro" id="IPR006140">
    <property type="entry name" value="D-isomer_DH_NAD-bd"/>
</dbReference>
<evidence type="ECO:0000256" key="2">
    <source>
        <dbReference type="ARBA" id="ARBA00023002"/>
    </source>
</evidence>
<evidence type="ECO:0000259" key="6">
    <source>
        <dbReference type="Pfam" id="PF02826"/>
    </source>
</evidence>
<accession>A0ABN4XFY3</accession>
<reference evidence="7 8" key="1">
    <citation type="submission" date="2017-01" db="EMBL/GenBank/DDBJ databases">
        <title>The complete genome sequence of a sulfur-oxidizing marine bacterium Thioclava sp. 25B10_4T.</title>
        <authorList>
            <person name="Liu Y."/>
            <person name="Lai Q."/>
            <person name="Shao Z."/>
        </authorList>
    </citation>
    <scope>NUCLEOTIDE SEQUENCE [LARGE SCALE GENOMIC DNA]</scope>
    <source>
        <strain evidence="7 8">25B10_4</strain>
        <plasmid evidence="7 8">unnamed1</plasmid>
    </source>
</reference>
<dbReference type="Pfam" id="PF02826">
    <property type="entry name" value="2-Hacid_dh_C"/>
    <property type="match status" value="1"/>
</dbReference>
<keyword evidence="3" id="KW-0520">NAD</keyword>
<dbReference type="SUPFAM" id="SSF51735">
    <property type="entry name" value="NAD(P)-binding Rossmann-fold domains"/>
    <property type="match status" value="1"/>
</dbReference>
<evidence type="ECO:0000256" key="4">
    <source>
        <dbReference type="RuleBase" id="RU003719"/>
    </source>
</evidence>
<geneLocation type="plasmid" evidence="7 8">
    <name>unnamed1</name>
</geneLocation>
<dbReference type="PANTHER" id="PTHR42789">
    <property type="entry name" value="D-ISOMER SPECIFIC 2-HYDROXYACID DEHYDROGENASE FAMILY PROTEIN (AFU_ORTHOLOGUE AFUA_6G10090)"/>
    <property type="match status" value="1"/>
</dbReference>
<dbReference type="Pfam" id="PF00389">
    <property type="entry name" value="2-Hacid_dh"/>
    <property type="match status" value="1"/>
</dbReference>
<evidence type="ECO:0000256" key="3">
    <source>
        <dbReference type="ARBA" id="ARBA00023027"/>
    </source>
</evidence>
<dbReference type="Proteomes" id="UP000185622">
    <property type="component" value="Plasmid unnamed1"/>
</dbReference>
<dbReference type="Gene3D" id="3.40.50.720">
    <property type="entry name" value="NAD(P)-binding Rossmann-like Domain"/>
    <property type="match status" value="2"/>
</dbReference>
<dbReference type="InterPro" id="IPR006139">
    <property type="entry name" value="D-isomer_2_OHA_DH_cat_dom"/>
</dbReference>
<proteinExistence type="inferred from homology"/>
<comment type="similarity">
    <text evidence="1 4">Belongs to the D-isomer specific 2-hydroxyacid dehydrogenase family.</text>
</comment>
<dbReference type="RefSeq" id="WP_075777532.1">
    <property type="nucleotide sequence ID" value="NZ_CP019438.1"/>
</dbReference>
<keyword evidence="7" id="KW-0614">Plasmid</keyword>
<dbReference type="EMBL" id="CP019438">
    <property type="protein sequence ID" value="AQS50139.1"/>
    <property type="molecule type" value="Genomic_DNA"/>
</dbReference>
<name>A0ABN4XFY3_9RHOB</name>
<organism evidence="7 8">
    <name type="scientific">Thioclava nitratireducens</name>
    <dbReference type="NCBI Taxonomy" id="1915078"/>
    <lineage>
        <taxon>Bacteria</taxon>
        <taxon>Pseudomonadati</taxon>
        <taxon>Pseudomonadota</taxon>
        <taxon>Alphaproteobacteria</taxon>
        <taxon>Rhodobacterales</taxon>
        <taxon>Paracoccaceae</taxon>
        <taxon>Thioclava</taxon>
    </lineage>
</organism>
<feature type="domain" description="D-isomer specific 2-hydroxyacid dehydrogenase NAD-binding" evidence="6">
    <location>
        <begin position="112"/>
        <end position="287"/>
    </location>
</feature>
<keyword evidence="2 4" id="KW-0560">Oxidoreductase</keyword>
<evidence type="ECO:0000313" key="7">
    <source>
        <dbReference type="EMBL" id="AQS50139.1"/>
    </source>
</evidence>
<keyword evidence="8" id="KW-1185">Reference proteome</keyword>
<evidence type="ECO:0000256" key="1">
    <source>
        <dbReference type="ARBA" id="ARBA00005854"/>
    </source>
</evidence>
<dbReference type="PANTHER" id="PTHR42789:SF1">
    <property type="entry name" value="D-ISOMER SPECIFIC 2-HYDROXYACID DEHYDROGENASE FAMILY PROTEIN (AFU_ORTHOLOGUE AFUA_6G10090)"/>
    <property type="match status" value="1"/>
</dbReference>
<evidence type="ECO:0000313" key="8">
    <source>
        <dbReference type="Proteomes" id="UP000185622"/>
    </source>
</evidence>
<dbReference type="CDD" id="cd12169">
    <property type="entry name" value="PGDH_like_1"/>
    <property type="match status" value="1"/>
</dbReference>